<sequence>MIVTGILILGVAAYAVWAVRKICRDRKNGSCCGGSCSGCVGKEYCSK</sequence>
<proteinExistence type="predicted"/>
<evidence type="ECO:0000313" key="1">
    <source>
        <dbReference type="EMBL" id="QMW76501.1"/>
    </source>
</evidence>
<dbReference type="AlphaFoldDB" id="A0A7G5MPF8"/>
<dbReference type="Proteomes" id="UP000515789">
    <property type="component" value="Chromosome"/>
</dbReference>
<protein>
    <submittedName>
        <fullName evidence="1">FeoB-associated Cys-rich membrane protein</fullName>
    </submittedName>
</protein>
<organism evidence="1 2">
    <name type="scientific">Blautia producta</name>
    <dbReference type="NCBI Taxonomy" id="33035"/>
    <lineage>
        <taxon>Bacteria</taxon>
        <taxon>Bacillati</taxon>
        <taxon>Bacillota</taxon>
        <taxon>Clostridia</taxon>
        <taxon>Lachnospirales</taxon>
        <taxon>Lachnospiraceae</taxon>
        <taxon>Blautia</taxon>
    </lineage>
</organism>
<accession>A0A7G5MPF8</accession>
<reference evidence="1 2" key="1">
    <citation type="submission" date="2019-04" db="EMBL/GenBank/DDBJ databases">
        <authorList>
            <person name="Schori C."/>
            <person name="Ahrens C."/>
        </authorList>
    </citation>
    <scope>NUCLEOTIDE SEQUENCE [LARGE SCALE GENOMIC DNA]</scope>
    <source>
        <strain evidence="1 2">DSM 2950</strain>
    </source>
</reference>
<dbReference type="Pfam" id="PF12669">
    <property type="entry name" value="FeoB_associated"/>
    <property type="match status" value="1"/>
</dbReference>
<evidence type="ECO:0000313" key="2">
    <source>
        <dbReference type="Proteomes" id="UP000515789"/>
    </source>
</evidence>
<name>A0A7G5MPF8_9FIRM</name>
<gene>
    <name evidence="1" type="ORF">E5259_02220</name>
</gene>
<dbReference type="RefSeq" id="WP_081624689.1">
    <property type="nucleotide sequence ID" value="NZ_CP039126.1"/>
</dbReference>
<dbReference type="EMBL" id="CP039126">
    <property type="protein sequence ID" value="QMW76501.1"/>
    <property type="molecule type" value="Genomic_DNA"/>
</dbReference>